<dbReference type="EMBL" id="RBLG01000001">
    <property type="protein sequence ID" value="RKS55915.1"/>
    <property type="molecule type" value="Genomic_DNA"/>
</dbReference>
<accession>A0A495PZG1</accession>
<evidence type="ECO:0000313" key="3">
    <source>
        <dbReference type="EMBL" id="RKS55915.1"/>
    </source>
</evidence>
<dbReference type="GO" id="GO:0016787">
    <property type="term" value="F:hydrolase activity"/>
    <property type="evidence" value="ECO:0007669"/>
    <property type="project" value="UniProtKB-KW"/>
</dbReference>
<proteinExistence type="predicted"/>
<dbReference type="GO" id="GO:0016020">
    <property type="term" value="C:membrane"/>
    <property type="evidence" value="ECO:0007669"/>
    <property type="project" value="TreeGrafter"/>
</dbReference>
<reference evidence="3 4" key="1">
    <citation type="submission" date="2018-10" db="EMBL/GenBank/DDBJ databases">
        <title>Genomic Encyclopedia of Archaeal and Bacterial Type Strains, Phase II (KMG-II): from individual species to whole genera.</title>
        <authorList>
            <person name="Goeker M."/>
        </authorList>
    </citation>
    <scope>NUCLEOTIDE SEQUENCE [LARGE SCALE GENOMIC DNA]</scope>
    <source>
        <strain evidence="3 4">DSM 19839</strain>
    </source>
</reference>
<dbReference type="OrthoDB" id="9780932at2"/>
<keyword evidence="4" id="KW-1185">Reference proteome</keyword>
<feature type="domain" description="AB hydrolase-1" evidence="2">
    <location>
        <begin position="23"/>
        <end position="159"/>
    </location>
</feature>
<comment type="caution">
    <text evidence="3">The sequence shown here is derived from an EMBL/GenBank/DDBJ whole genome shotgun (WGS) entry which is preliminary data.</text>
</comment>
<sequence length="263" mass="29701">MIKKETLSNDISIEYLDQGEGEVMLLLHGLGSTKADWDYQIKAFSKAFRVIAPDLRGHGNSSKPDLKEEYGISQCAEDMKLLLQALNIEKCTVVGFSMGGAIAFDMAIKYPSLFHKMVIVNAAPDFNNLGEFGEQMIQERTNLLKSEGMQAMAKKVSEGMFPDPDQKGLQQIFYNRASKNELEPYFNSFITLMDWGLGDKIEKITIPTLVVASEYDYTPIDSKVKYVEKMKNARLEIIKNSRHGVTMDQPVEFNKVILNFMNS</sequence>
<evidence type="ECO:0000256" key="1">
    <source>
        <dbReference type="ARBA" id="ARBA00022801"/>
    </source>
</evidence>
<dbReference type="Pfam" id="PF00561">
    <property type="entry name" value="Abhydrolase_1"/>
    <property type="match status" value="1"/>
</dbReference>
<dbReference type="RefSeq" id="WP_121344662.1">
    <property type="nucleotide sequence ID" value="NZ_RBLG01000001.1"/>
</dbReference>
<dbReference type="InterPro" id="IPR050266">
    <property type="entry name" value="AB_hydrolase_sf"/>
</dbReference>
<dbReference type="PANTHER" id="PTHR43798:SF31">
    <property type="entry name" value="AB HYDROLASE SUPERFAMILY PROTEIN YCLE"/>
    <property type="match status" value="1"/>
</dbReference>
<name>A0A495PZG1_9FLAO</name>
<protein>
    <submittedName>
        <fullName evidence="3">3-oxoadipate enol-lactonase</fullName>
    </submittedName>
</protein>
<dbReference type="Proteomes" id="UP000276282">
    <property type="component" value="Unassembled WGS sequence"/>
</dbReference>
<dbReference type="PRINTS" id="PR00111">
    <property type="entry name" value="ABHYDROLASE"/>
</dbReference>
<dbReference type="InterPro" id="IPR029058">
    <property type="entry name" value="AB_hydrolase_fold"/>
</dbReference>
<dbReference type="InterPro" id="IPR000073">
    <property type="entry name" value="AB_hydrolase_1"/>
</dbReference>
<dbReference type="PANTHER" id="PTHR43798">
    <property type="entry name" value="MONOACYLGLYCEROL LIPASE"/>
    <property type="match status" value="1"/>
</dbReference>
<dbReference type="AlphaFoldDB" id="A0A495PZG1"/>
<evidence type="ECO:0000313" key="4">
    <source>
        <dbReference type="Proteomes" id="UP000276282"/>
    </source>
</evidence>
<organism evidence="3 4">
    <name type="scientific">Gillisia mitskevichiae</name>
    <dbReference type="NCBI Taxonomy" id="270921"/>
    <lineage>
        <taxon>Bacteria</taxon>
        <taxon>Pseudomonadati</taxon>
        <taxon>Bacteroidota</taxon>
        <taxon>Flavobacteriia</taxon>
        <taxon>Flavobacteriales</taxon>
        <taxon>Flavobacteriaceae</taxon>
        <taxon>Gillisia</taxon>
    </lineage>
</organism>
<keyword evidence="1" id="KW-0378">Hydrolase</keyword>
<dbReference type="SUPFAM" id="SSF53474">
    <property type="entry name" value="alpha/beta-Hydrolases"/>
    <property type="match status" value="1"/>
</dbReference>
<gene>
    <name evidence="3" type="ORF">BC962_0889</name>
</gene>
<dbReference type="Gene3D" id="3.40.50.1820">
    <property type="entry name" value="alpha/beta hydrolase"/>
    <property type="match status" value="1"/>
</dbReference>
<evidence type="ECO:0000259" key="2">
    <source>
        <dbReference type="Pfam" id="PF00561"/>
    </source>
</evidence>